<keyword evidence="2" id="KW-1185">Reference proteome</keyword>
<name>A0ABY3MXR3_9GAMM</name>
<proteinExistence type="predicted"/>
<accession>A0ABY3MXR3</accession>
<reference evidence="1 2" key="1">
    <citation type="submission" date="2019-08" db="EMBL/GenBank/DDBJ databases">
        <title>Microbe sample from Colwellia echini.</title>
        <authorList>
            <person name="Christiansen L."/>
            <person name="Pathiraja D."/>
            <person name="Schultz-Johansen M."/>
            <person name="Choi I.-G."/>
            <person name="Stougaard P."/>
        </authorList>
    </citation>
    <scope>NUCLEOTIDE SEQUENCE [LARGE SCALE GENOMIC DNA]</scope>
    <source>
        <strain evidence="1 2">A3</strain>
    </source>
</reference>
<evidence type="ECO:0000313" key="1">
    <source>
        <dbReference type="EMBL" id="TYK66015.1"/>
    </source>
</evidence>
<gene>
    <name evidence="1" type="ORF">CWS31_007005</name>
</gene>
<organism evidence="1 2">
    <name type="scientific">Colwellia echini</name>
    <dbReference type="NCBI Taxonomy" id="1982103"/>
    <lineage>
        <taxon>Bacteria</taxon>
        <taxon>Pseudomonadati</taxon>
        <taxon>Pseudomonadota</taxon>
        <taxon>Gammaproteobacteria</taxon>
        <taxon>Alteromonadales</taxon>
        <taxon>Colwelliaceae</taxon>
        <taxon>Colwellia</taxon>
    </lineage>
</organism>
<dbReference type="Proteomes" id="UP000815846">
    <property type="component" value="Unassembled WGS sequence"/>
</dbReference>
<dbReference type="RefSeq" id="WP_101345434.1">
    <property type="nucleotide sequence ID" value="NZ_PJAI02000006.1"/>
</dbReference>
<evidence type="ECO:0000313" key="2">
    <source>
        <dbReference type="Proteomes" id="UP000815846"/>
    </source>
</evidence>
<sequence>MKVNVPKDTAWIKNRQQLWDDVWDIHLRSDPETKAEKKVSDALKYWYLEGDLTPLLACPNNDEKSEALRLSLIIQLCPITEVEPFVVFLQDYCLWASKNKVSYWGDNQAKRDERFISHFLTVYLGENHDTSNSVFEYMLKSLLPNEDGYSTFPLTLGKDKWQPKTQLALCDVGKKVLGGVRSYLFDSKAEFHLYQHVMVALPYIKYIKDLDAKYFDKVIEQSKPSRPKPPPEPLHVTGAGQKSLRAALGNLLGYKNSYNLYDGPLRHNDLSFEQKLQDLLAETNMPREYDELLKFIHMHKENYKDYSEG</sequence>
<dbReference type="EMBL" id="PJAI02000006">
    <property type="protein sequence ID" value="TYK66015.1"/>
    <property type="molecule type" value="Genomic_DNA"/>
</dbReference>
<protein>
    <submittedName>
        <fullName evidence="1">Uncharacterized protein</fullName>
    </submittedName>
</protein>
<comment type="caution">
    <text evidence="1">The sequence shown here is derived from an EMBL/GenBank/DDBJ whole genome shotgun (WGS) entry which is preliminary data.</text>
</comment>